<organism evidence="2 3">
    <name type="scientific">Pseudoduganella flava</name>
    <dbReference type="NCBI Taxonomy" id="871742"/>
    <lineage>
        <taxon>Bacteria</taxon>
        <taxon>Pseudomonadati</taxon>
        <taxon>Pseudomonadota</taxon>
        <taxon>Betaproteobacteria</taxon>
        <taxon>Burkholderiales</taxon>
        <taxon>Oxalobacteraceae</taxon>
        <taxon>Telluria group</taxon>
        <taxon>Pseudoduganella</taxon>
    </lineage>
</organism>
<name>A0A562P866_9BURK</name>
<keyword evidence="4" id="KW-1185">Reference proteome</keyword>
<proteinExistence type="predicted"/>
<sequence length="184" mass="20747">MTLFTLGTPIQARGDLVTLNDTRGRLSAYFIWDEGDGSFLKFKPLRAEAQEFITELQVQAADCLDADVGIPIFSEKARDVFARDIPDELDFYAITVAVRSASCRFYLAKTNVYRNLVDEERSTFRAMRDGGKLLQVAAYRSDIAPDFAIARDATYRERLVATRKMIDIIGANGLAIAYEEIRRT</sequence>
<evidence type="ECO:0008006" key="5">
    <source>
        <dbReference type="Google" id="ProtNLM"/>
    </source>
</evidence>
<evidence type="ECO:0000313" key="4">
    <source>
        <dbReference type="Proteomes" id="UP000437862"/>
    </source>
</evidence>
<gene>
    <name evidence="1" type="ORF">GO485_13875</name>
    <name evidence="2" type="ORF">IP92_05903</name>
</gene>
<dbReference type="EMBL" id="VLKW01000022">
    <property type="protein sequence ID" value="TWI40186.1"/>
    <property type="molecule type" value="Genomic_DNA"/>
</dbReference>
<dbReference type="AlphaFoldDB" id="A0A562P866"/>
<evidence type="ECO:0000313" key="2">
    <source>
        <dbReference type="EMBL" id="TWI40186.1"/>
    </source>
</evidence>
<protein>
    <recommendedName>
        <fullName evidence="5">DUF1488 family protein</fullName>
    </recommendedName>
</protein>
<dbReference type="OrthoDB" id="1149717at2"/>
<dbReference type="Proteomes" id="UP000437862">
    <property type="component" value="Chromosome"/>
</dbReference>
<dbReference type="Proteomes" id="UP000315112">
    <property type="component" value="Unassembled WGS sequence"/>
</dbReference>
<reference evidence="2 3" key="1">
    <citation type="journal article" date="2015" name="Stand. Genomic Sci.">
        <title>Genomic Encyclopedia of Bacterial and Archaeal Type Strains, Phase III: the genomes of soil and plant-associated and newly described type strains.</title>
        <authorList>
            <person name="Whitman W.B."/>
            <person name="Woyke T."/>
            <person name="Klenk H.P."/>
            <person name="Zhou Y."/>
            <person name="Lilburn T.G."/>
            <person name="Beck B.J."/>
            <person name="De Vos P."/>
            <person name="Vandamme P."/>
            <person name="Eisen J.A."/>
            <person name="Garrity G."/>
            <person name="Hugenholtz P."/>
            <person name="Kyrpides N.C."/>
        </authorList>
    </citation>
    <scope>NUCLEOTIDE SEQUENCE [LARGE SCALE GENOMIC DNA]</scope>
    <source>
        <strain evidence="2 3">CGMCC 1.10685</strain>
    </source>
</reference>
<evidence type="ECO:0000313" key="1">
    <source>
        <dbReference type="EMBL" id="QGZ40037.1"/>
    </source>
</evidence>
<evidence type="ECO:0000313" key="3">
    <source>
        <dbReference type="Proteomes" id="UP000315112"/>
    </source>
</evidence>
<reference evidence="1 4" key="3">
    <citation type="submission" date="2019-12" db="EMBL/GenBank/DDBJ databases">
        <title>Draft Genome Sequences of Six Type Strains of the Genus Massilia.</title>
        <authorList>
            <person name="Miess H."/>
            <person name="Frediansyah A."/>
            <person name="Goeker M."/>
            <person name="Gross H."/>
        </authorList>
    </citation>
    <scope>NUCLEOTIDE SEQUENCE [LARGE SCALE GENOMIC DNA]</scope>
    <source>
        <strain evidence="1 4">DSM 26639</strain>
    </source>
</reference>
<dbReference type="RefSeq" id="WP_145882224.1">
    <property type="nucleotide sequence ID" value="NZ_CP046904.1"/>
</dbReference>
<dbReference type="EMBL" id="CP046904">
    <property type="protein sequence ID" value="QGZ40037.1"/>
    <property type="molecule type" value="Genomic_DNA"/>
</dbReference>
<reference evidence="2" key="2">
    <citation type="submission" date="2019-07" db="EMBL/GenBank/DDBJ databases">
        <authorList>
            <person name="Whitman W."/>
            <person name="Huntemann M."/>
            <person name="Clum A."/>
            <person name="Pillay M."/>
            <person name="Palaniappan K."/>
            <person name="Varghese N."/>
            <person name="Mikhailova N."/>
            <person name="Stamatis D."/>
            <person name="Reddy T."/>
            <person name="Daum C."/>
            <person name="Shapiro N."/>
            <person name="Ivanova N."/>
            <person name="Kyrpides N."/>
            <person name="Woyke T."/>
        </authorList>
    </citation>
    <scope>NUCLEOTIDE SEQUENCE</scope>
    <source>
        <strain evidence="2">CGMCC 1.10685</strain>
    </source>
</reference>
<accession>A0A562P866</accession>